<dbReference type="eggNOG" id="COG0718">
    <property type="taxonomic scope" value="Bacteria"/>
</dbReference>
<proteinExistence type="inferred from homology"/>
<protein>
    <recommendedName>
        <fullName evidence="2">Nucleoid-associated protein ANACOL_03389</fullName>
    </recommendedName>
</protein>
<keyword evidence="2" id="KW-0963">Cytoplasm</keyword>
<keyword evidence="1 2" id="KW-0238">DNA-binding</keyword>
<dbReference type="GO" id="GO:0043590">
    <property type="term" value="C:bacterial nucleoid"/>
    <property type="evidence" value="ECO:0007669"/>
    <property type="project" value="UniProtKB-UniRule"/>
</dbReference>
<dbReference type="HOGENOM" id="CLU_140930_1_0_9"/>
<feature type="coiled-coil region" evidence="3">
    <location>
        <begin position="19"/>
        <end position="46"/>
    </location>
</feature>
<comment type="subcellular location">
    <subcellularLocation>
        <location evidence="2">Cytoplasm</location>
        <location evidence="2">Nucleoid</location>
    </subcellularLocation>
</comment>
<keyword evidence="3" id="KW-0175">Coiled coil</keyword>
<dbReference type="HAMAP" id="MF_00274">
    <property type="entry name" value="DNA_YbaB_EbfC"/>
    <property type="match status" value="1"/>
</dbReference>
<dbReference type="PANTHER" id="PTHR33449:SF1">
    <property type="entry name" value="NUCLEOID-ASSOCIATED PROTEIN YBAB"/>
    <property type="match status" value="1"/>
</dbReference>
<dbReference type="SUPFAM" id="SSF82607">
    <property type="entry name" value="YbaB-like"/>
    <property type="match status" value="1"/>
</dbReference>
<dbReference type="GO" id="GO:0003677">
    <property type="term" value="F:DNA binding"/>
    <property type="evidence" value="ECO:0007669"/>
    <property type="project" value="UniProtKB-UniRule"/>
</dbReference>
<dbReference type="AlphaFoldDB" id="B0PF10"/>
<dbReference type="GO" id="GO:0005829">
    <property type="term" value="C:cytosol"/>
    <property type="evidence" value="ECO:0007669"/>
    <property type="project" value="TreeGrafter"/>
</dbReference>
<name>B0PF10_9FIRM</name>
<dbReference type="STRING" id="169435.ERS852551_00329"/>
<organism evidence="4 5">
    <name type="scientific">Anaerotruncus colihominis DSM 17241</name>
    <dbReference type="NCBI Taxonomy" id="445972"/>
    <lineage>
        <taxon>Bacteria</taxon>
        <taxon>Bacillati</taxon>
        <taxon>Bacillota</taxon>
        <taxon>Clostridia</taxon>
        <taxon>Eubacteriales</taxon>
        <taxon>Oscillospiraceae</taxon>
        <taxon>Anaerotruncus</taxon>
    </lineage>
</organism>
<comment type="similarity">
    <text evidence="2">Belongs to the YbaB/EbfC family.</text>
</comment>
<dbReference type="PANTHER" id="PTHR33449">
    <property type="entry name" value="NUCLEOID-ASSOCIATED PROTEIN YBAB"/>
    <property type="match status" value="1"/>
</dbReference>
<gene>
    <name evidence="4" type="ORF">ANACOL_03389</name>
</gene>
<dbReference type="PIRSF" id="PIRSF004555">
    <property type="entry name" value="UCP004555"/>
    <property type="match status" value="1"/>
</dbReference>
<evidence type="ECO:0000256" key="3">
    <source>
        <dbReference type="SAM" id="Coils"/>
    </source>
</evidence>
<dbReference type="NCBIfam" id="TIGR00103">
    <property type="entry name" value="DNA_YbaB_EbfC"/>
    <property type="match status" value="1"/>
</dbReference>
<reference evidence="4" key="1">
    <citation type="submission" date="2007-11" db="EMBL/GenBank/DDBJ databases">
        <authorList>
            <person name="Fulton L."/>
            <person name="Clifton S."/>
            <person name="Fulton B."/>
            <person name="Xu J."/>
            <person name="Minx P."/>
            <person name="Pepin K.H."/>
            <person name="Johnson M."/>
            <person name="Thiruvilangam P."/>
            <person name="Bhonagiri V."/>
            <person name="Nash W.E."/>
            <person name="Mardis E.R."/>
            <person name="Wilson R.K."/>
        </authorList>
    </citation>
    <scope>NUCLEOTIDE SEQUENCE [LARGE SCALE GENOMIC DNA]</scope>
    <source>
        <strain evidence="4">DSM 17241</strain>
    </source>
</reference>
<dbReference type="Gene3D" id="3.30.1310.10">
    <property type="entry name" value="Nucleoid-associated protein YbaB-like domain"/>
    <property type="match status" value="1"/>
</dbReference>
<reference evidence="4" key="2">
    <citation type="submission" date="2013-09" db="EMBL/GenBank/DDBJ databases">
        <title>Draft genome sequence of Anaerotruncus colihominis(DSM 17241).</title>
        <authorList>
            <person name="Sudarsanam P."/>
            <person name="Ley R."/>
            <person name="Guruge J."/>
            <person name="Turnbaugh P.J."/>
            <person name="Mahowald M."/>
            <person name="Liep D."/>
            <person name="Gordon J."/>
        </authorList>
    </citation>
    <scope>NUCLEOTIDE SEQUENCE</scope>
    <source>
        <strain evidence="4">DSM 17241</strain>
    </source>
</reference>
<sequence length="118" mass="12995">MNQMKARLPQGMGGGPQNMNAMIRQAQKMQEDMKAKQEELEQLTFKTTSGGGMVEVTISGKKEVQSIVLKPEIVDPEDIEMLQDLIVAAVNEAIRTVEETTNAEMEKITGSLQIPGMM</sequence>
<keyword evidence="5" id="KW-1185">Reference proteome</keyword>
<dbReference type="InterPro" id="IPR004401">
    <property type="entry name" value="YbaB/EbfC"/>
</dbReference>
<evidence type="ECO:0000256" key="2">
    <source>
        <dbReference type="HAMAP-Rule" id="MF_00274"/>
    </source>
</evidence>
<dbReference type="Pfam" id="PF02575">
    <property type="entry name" value="YbaB_DNA_bd"/>
    <property type="match status" value="1"/>
</dbReference>
<evidence type="ECO:0000256" key="1">
    <source>
        <dbReference type="ARBA" id="ARBA00023125"/>
    </source>
</evidence>
<evidence type="ECO:0000313" key="4">
    <source>
        <dbReference type="EMBL" id="EDS09943.1"/>
    </source>
</evidence>
<evidence type="ECO:0000313" key="5">
    <source>
        <dbReference type="Proteomes" id="UP000003803"/>
    </source>
</evidence>
<dbReference type="EMBL" id="ABGD02000025">
    <property type="protein sequence ID" value="EDS09943.1"/>
    <property type="molecule type" value="Genomic_DNA"/>
</dbReference>
<comment type="function">
    <text evidence="2">Binds to DNA and alters its conformation. May be involved in regulation of gene expression, nucleoid organization and DNA protection.</text>
</comment>
<accession>B0PF10</accession>
<dbReference type="Proteomes" id="UP000003803">
    <property type="component" value="Unassembled WGS sequence"/>
</dbReference>
<dbReference type="InterPro" id="IPR036894">
    <property type="entry name" value="YbaB-like_sf"/>
</dbReference>
<comment type="subunit">
    <text evidence="2">Homodimer.</text>
</comment>
<comment type="caution">
    <text evidence="4">The sequence shown here is derived from an EMBL/GenBank/DDBJ whole genome shotgun (WGS) entry which is preliminary data.</text>
</comment>